<protein>
    <submittedName>
        <fullName evidence="1">Uncharacterized protein</fullName>
    </submittedName>
</protein>
<organism evidence="1 2">
    <name type="scientific">Paratrimastix pyriformis</name>
    <dbReference type="NCBI Taxonomy" id="342808"/>
    <lineage>
        <taxon>Eukaryota</taxon>
        <taxon>Metamonada</taxon>
        <taxon>Preaxostyla</taxon>
        <taxon>Paratrimastigidae</taxon>
        <taxon>Paratrimastix</taxon>
    </lineage>
</organism>
<name>A0ABQ8UFR6_9EUKA</name>
<proteinExistence type="predicted"/>
<keyword evidence="2" id="KW-1185">Reference proteome</keyword>
<evidence type="ECO:0000313" key="2">
    <source>
        <dbReference type="Proteomes" id="UP001141327"/>
    </source>
</evidence>
<sequence>MERAIDQVASLPYLLNTAYSASGRQLDRIIHVIVNNPTAQVDECYYSALTLARKDSYTQIAVMTPRPVVTPGRMTAPTDWAELAEKMARGLHRFARGPAGGCNRFAHGGCSWACSLYIHPSISWCSWLSREFNTLKVPDPQTGTVGVQIYCADMVFASLLHDALTSEPFAFAFGPLDLRLPTPALPAHLDLAVLRAAGVISAPPTLPGLSATSWGEYFVYSSAHLLSCVSFETPWYFCDPSPFFCSRAYPHHAAPATRCDIVSRPQGFQTPRGYPLAFVTASSRLNMVPLLLVLLSPPRTRPGLPAPSPDEIDPSFDPDEVLAAIHTYRQQAIEKEQPGFHGTAAALLPVLICGHITPAMQRLLRSPRVPVPLCLEGDPQPSPVFCVLWERGLAMAPDHRNPALLVFHCRLR</sequence>
<dbReference type="EMBL" id="JAPMOS010000034">
    <property type="protein sequence ID" value="KAJ4458112.1"/>
    <property type="molecule type" value="Genomic_DNA"/>
</dbReference>
<comment type="caution">
    <text evidence="1">The sequence shown here is derived from an EMBL/GenBank/DDBJ whole genome shotgun (WGS) entry which is preliminary data.</text>
</comment>
<reference evidence="1" key="1">
    <citation type="journal article" date="2022" name="bioRxiv">
        <title>Genomics of Preaxostyla Flagellates Illuminates Evolutionary Transitions and the Path Towards Mitochondrial Loss.</title>
        <authorList>
            <person name="Novak L.V.F."/>
            <person name="Treitli S.C."/>
            <person name="Pyrih J."/>
            <person name="Halakuc P."/>
            <person name="Pipaliya S.V."/>
            <person name="Vacek V."/>
            <person name="Brzon O."/>
            <person name="Soukal P."/>
            <person name="Eme L."/>
            <person name="Dacks J.B."/>
            <person name="Karnkowska A."/>
            <person name="Elias M."/>
            <person name="Hampl V."/>
        </authorList>
    </citation>
    <scope>NUCLEOTIDE SEQUENCE</scope>
    <source>
        <strain evidence="1">RCP-MX</strain>
    </source>
</reference>
<evidence type="ECO:0000313" key="1">
    <source>
        <dbReference type="EMBL" id="KAJ4458112.1"/>
    </source>
</evidence>
<dbReference type="Proteomes" id="UP001141327">
    <property type="component" value="Unassembled WGS sequence"/>
</dbReference>
<accession>A0ABQ8UFR6</accession>
<gene>
    <name evidence="1" type="ORF">PAPYR_6226</name>
</gene>